<keyword evidence="2" id="KW-1003">Cell membrane</keyword>
<dbReference type="GO" id="GO:0022857">
    <property type="term" value="F:transmembrane transporter activity"/>
    <property type="evidence" value="ECO:0007669"/>
    <property type="project" value="TreeGrafter"/>
</dbReference>
<gene>
    <name evidence="11" type="ORF">IAD15_11190</name>
</gene>
<organism evidence="11 12">
    <name type="scientific">Candidatus Fimiplasma intestinipullorum</name>
    <dbReference type="NCBI Taxonomy" id="2840825"/>
    <lineage>
        <taxon>Bacteria</taxon>
        <taxon>Bacillati</taxon>
        <taxon>Bacillota</taxon>
        <taxon>Clostridia</taxon>
        <taxon>Eubacteriales</taxon>
        <taxon>Candidatus Fimiplasma</taxon>
    </lineage>
</organism>
<feature type="transmembrane region" description="Helical" evidence="9">
    <location>
        <begin position="496"/>
        <end position="520"/>
    </location>
</feature>
<dbReference type="InterPro" id="IPR003439">
    <property type="entry name" value="ABC_transporter-like_ATP-bd"/>
</dbReference>
<dbReference type="Pfam" id="PF00005">
    <property type="entry name" value="ABC_tran"/>
    <property type="match status" value="1"/>
</dbReference>
<dbReference type="GO" id="GO:0016887">
    <property type="term" value="F:ATP hydrolysis activity"/>
    <property type="evidence" value="ECO:0007669"/>
    <property type="project" value="InterPro"/>
</dbReference>
<evidence type="ECO:0000313" key="12">
    <source>
        <dbReference type="Proteomes" id="UP000824175"/>
    </source>
</evidence>
<comment type="subcellular location">
    <subcellularLocation>
        <location evidence="1">Cell inner membrane</location>
        <topology evidence="1">Multi-pass membrane protein</topology>
    </subcellularLocation>
</comment>
<dbReference type="GO" id="GO:0005886">
    <property type="term" value="C:plasma membrane"/>
    <property type="evidence" value="ECO:0007669"/>
    <property type="project" value="UniProtKB-SubCell"/>
</dbReference>
<reference evidence="11" key="1">
    <citation type="submission" date="2020-10" db="EMBL/GenBank/DDBJ databases">
        <authorList>
            <person name="Gilroy R."/>
        </authorList>
    </citation>
    <scope>NUCLEOTIDE SEQUENCE</scope>
    <source>
        <strain evidence="11">CHK195-11698</strain>
    </source>
</reference>
<dbReference type="InterPro" id="IPR015854">
    <property type="entry name" value="ABC_transpr_LolD-like"/>
</dbReference>
<evidence type="ECO:0000313" key="11">
    <source>
        <dbReference type="EMBL" id="HIU14610.1"/>
    </source>
</evidence>
<dbReference type="InterPro" id="IPR003593">
    <property type="entry name" value="AAA+_ATPase"/>
</dbReference>
<evidence type="ECO:0000259" key="10">
    <source>
        <dbReference type="PROSITE" id="PS50893"/>
    </source>
</evidence>
<keyword evidence="3 9" id="KW-0812">Transmembrane</keyword>
<dbReference type="SMART" id="SM00382">
    <property type="entry name" value="AAA"/>
    <property type="match status" value="1"/>
</dbReference>
<keyword evidence="5 11" id="KW-0067">ATP-binding</keyword>
<dbReference type="Proteomes" id="UP000824175">
    <property type="component" value="Unassembled WGS sequence"/>
</dbReference>
<accession>A0A9D1HQ09</accession>
<evidence type="ECO:0000256" key="2">
    <source>
        <dbReference type="ARBA" id="ARBA00022475"/>
    </source>
</evidence>
<evidence type="ECO:0000256" key="7">
    <source>
        <dbReference type="ARBA" id="ARBA00023136"/>
    </source>
</evidence>
<dbReference type="EMBL" id="DVMJ01000103">
    <property type="protein sequence ID" value="HIU14610.1"/>
    <property type="molecule type" value="Genomic_DNA"/>
</dbReference>
<feature type="domain" description="ABC transporter" evidence="10">
    <location>
        <begin position="2"/>
        <end position="232"/>
    </location>
</feature>
<evidence type="ECO:0000256" key="9">
    <source>
        <dbReference type="SAM" id="Phobius"/>
    </source>
</evidence>
<evidence type="ECO:0000256" key="6">
    <source>
        <dbReference type="ARBA" id="ARBA00022989"/>
    </source>
</evidence>
<keyword evidence="6 9" id="KW-1133">Transmembrane helix</keyword>
<reference evidence="11" key="2">
    <citation type="journal article" date="2021" name="PeerJ">
        <title>Extensive microbial diversity within the chicken gut microbiome revealed by metagenomics and culture.</title>
        <authorList>
            <person name="Gilroy R."/>
            <person name="Ravi A."/>
            <person name="Getino M."/>
            <person name="Pursley I."/>
            <person name="Horton D.L."/>
            <person name="Alikhan N.F."/>
            <person name="Baker D."/>
            <person name="Gharbi K."/>
            <person name="Hall N."/>
            <person name="Watson M."/>
            <person name="Adriaenssens E.M."/>
            <person name="Foster-Nyarko E."/>
            <person name="Jarju S."/>
            <person name="Secka A."/>
            <person name="Antonio M."/>
            <person name="Oren A."/>
            <person name="Chaudhuri R.R."/>
            <person name="La Ragione R."/>
            <person name="Hildebrand F."/>
            <person name="Pallen M.J."/>
        </authorList>
    </citation>
    <scope>NUCLEOTIDE SEQUENCE</scope>
    <source>
        <strain evidence="11">CHK195-11698</strain>
    </source>
</reference>
<evidence type="ECO:0000256" key="4">
    <source>
        <dbReference type="ARBA" id="ARBA00022741"/>
    </source>
</evidence>
<dbReference type="PANTHER" id="PTHR24220:SF86">
    <property type="entry name" value="ABC TRANSPORTER ABCH.1"/>
    <property type="match status" value="1"/>
</dbReference>
<evidence type="ECO:0000256" key="5">
    <source>
        <dbReference type="ARBA" id="ARBA00022840"/>
    </source>
</evidence>
<comment type="caution">
    <text evidence="11">The sequence shown here is derived from an EMBL/GenBank/DDBJ whole genome shotgun (WGS) entry which is preliminary data.</text>
</comment>
<sequence>MLRMEHIHLAFQEVLIEDGTLEVQPGCLTVIKGASGKGKSSLLYMAGLLMDEASRIYHFDGYTVGHQDSEMASFRQQYIGYVFQDNSLISHLSLYENLKLYADMVDRHFTLEEAKHLLQAFRIGRDPLDSVTTLSGGEKQRLAIACAMVKKPRLLILDEPTSALDRKNSELLLSILKELAQGGMMILIASHDPHVFAAGDVIYEIEDQKLIKTRSHEAKQTKKETLQWQKHPLKAIFFMRYYLTYLKKNWGLQVMMLTLCGITMAILVSLSDISETFLASQQQSLDQIANREIVIASQDLNGKGYYDANLPLLEEGAMDTIAQLDHVQSVYPFFEGYCDEATANGKTVIDELVIQPYAPDRQIASQCHMTSGEAGQIYLSSYASEFFEMDRLDGQTLSLRCPLPDGTAFTLQDAPISGILQGSLQNMYTSATAVVYVPVDWLPEMAPQSLLIYADHFQNIKVLGEALEKMDPEWSVFTHYLRDESMMGLQYAFQSIAPFMTLILGIITVILVALLYVRYITQRKKEICLLKVNGLSRWDTVRLILIELILQTIVIVLASLVALIVIQLGVQTLLGYPMAMHYLGKLVQIGPLIFVIMLVPSLLALLVFQRMDVALVLRETTS</sequence>
<proteinExistence type="inferred from homology"/>
<protein>
    <submittedName>
        <fullName evidence="11">ATP-binding cassette domain-containing protein</fullName>
    </submittedName>
</protein>
<feature type="transmembrane region" description="Helical" evidence="9">
    <location>
        <begin position="541"/>
        <end position="566"/>
    </location>
</feature>
<comment type="similarity">
    <text evidence="8">Belongs to the ABC transporter superfamily. Macrolide exporter (TC 3.A.1.122) family.</text>
</comment>
<dbReference type="SUPFAM" id="SSF52540">
    <property type="entry name" value="P-loop containing nucleoside triphosphate hydrolases"/>
    <property type="match status" value="1"/>
</dbReference>
<keyword evidence="7 9" id="KW-0472">Membrane</keyword>
<dbReference type="PROSITE" id="PS00211">
    <property type="entry name" value="ABC_TRANSPORTER_1"/>
    <property type="match status" value="1"/>
</dbReference>
<dbReference type="AlphaFoldDB" id="A0A9D1HQ09"/>
<feature type="transmembrane region" description="Helical" evidence="9">
    <location>
        <begin position="586"/>
        <end position="608"/>
    </location>
</feature>
<dbReference type="Pfam" id="PF02687">
    <property type="entry name" value="FtsX"/>
    <property type="match status" value="1"/>
</dbReference>
<dbReference type="Gene3D" id="3.40.50.300">
    <property type="entry name" value="P-loop containing nucleotide triphosphate hydrolases"/>
    <property type="match status" value="1"/>
</dbReference>
<name>A0A9D1HQ09_9FIRM</name>
<dbReference type="PANTHER" id="PTHR24220">
    <property type="entry name" value="IMPORT ATP-BINDING PROTEIN"/>
    <property type="match status" value="1"/>
</dbReference>
<keyword evidence="4" id="KW-0547">Nucleotide-binding</keyword>
<dbReference type="InterPro" id="IPR027417">
    <property type="entry name" value="P-loop_NTPase"/>
</dbReference>
<dbReference type="PROSITE" id="PS50893">
    <property type="entry name" value="ABC_TRANSPORTER_2"/>
    <property type="match status" value="1"/>
</dbReference>
<dbReference type="InterPro" id="IPR003838">
    <property type="entry name" value="ABC3_permease_C"/>
</dbReference>
<dbReference type="InterPro" id="IPR017871">
    <property type="entry name" value="ABC_transporter-like_CS"/>
</dbReference>
<evidence type="ECO:0000256" key="1">
    <source>
        <dbReference type="ARBA" id="ARBA00004429"/>
    </source>
</evidence>
<evidence type="ECO:0000256" key="3">
    <source>
        <dbReference type="ARBA" id="ARBA00022692"/>
    </source>
</evidence>
<dbReference type="GO" id="GO:0005524">
    <property type="term" value="F:ATP binding"/>
    <property type="evidence" value="ECO:0007669"/>
    <property type="project" value="UniProtKB-KW"/>
</dbReference>
<evidence type="ECO:0000256" key="8">
    <source>
        <dbReference type="ARBA" id="ARBA00038388"/>
    </source>
</evidence>